<keyword evidence="2" id="KW-1185">Reference proteome</keyword>
<name>A0A4V2FG50_9BURK</name>
<dbReference type="Proteomes" id="UP000291078">
    <property type="component" value="Unassembled WGS sequence"/>
</dbReference>
<evidence type="ECO:0000313" key="1">
    <source>
        <dbReference type="EMBL" id="RZT35549.1"/>
    </source>
</evidence>
<sequence length="60" mass="6586">MIPPRSSYDAQLAYLRAAERYLRELGKIEEADAVQAAVGRFTVEFAETLAPNGATIEMSP</sequence>
<dbReference type="EMBL" id="SGXM01000006">
    <property type="protein sequence ID" value="RZT35549.1"/>
    <property type="molecule type" value="Genomic_DNA"/>
</dbReference>
<proteinExistence type="predicted"/>
<gene>
    <name evidence="1" type="ORF">EV147_4010</name>
</gene>
<reference evidence="1 2" key="1">
    <citation type="journal article" date="2015" name="Stand. Genomic Sci.">
        <title>Genomic Encyclopedia of Bacterial and Archaeal Type Strains, Phase III: the genomes of soil and plant-associated and newly described type strains.</title>
        <authorList>
            <person name="Whitman W.B."/>
            <person name="Woyke T."/>
            <person name="Klenk H.P."/>
            <person name="Zhou Y."/>
            <person name="Lilburn T.G."/>
            <person name="Beck B.J."/>
            <person name="De Vos P."/>
            <person name="Vandamme P."/>
            <person name="Eisen J.A."/>
            <person name="Garrity G."/>
            <person name="Hugenholtz P."/>
            <person name="Kyrpides N.C."/>
        </authorList>
    </citation>
    <scope>NUCLEOTIDE SEQUENCE [LARGE SCALE GENOMIC DNA]</scope>
    <source>
        <strain evidence="1 2">ASC-9842</strain>
    </source>
</reference>
<comment type="caution">
    <text evidence="1">The sequence shown here is derived from an EMBL/GenBank/DDBJ whole genome shotgun (WGS) entry which is preliminary data.</text>
</comment>
<accession>A0A4V2FG50</accession>
<protein>
    <submittedName>
        <fullName evidence="1">Uncharacterized protein</fullName>
    </submittedName>
</protein>
<evidence type="ECO:0000313" key="2">
    <source>
        <dbReference type="Proteomes" id="UP000291078"/>
    </source>
</evidence>
<organism evidence="1 2">
    <name type="scientific">Cupriavidus agavae</name>
    <dbReference type="NCBI Taxonomy" id="1001822"/>
    <lineage>
        <taxon>Bacteria</taxon>
        <taxon>Pseudomonadati</taxon>
        <taxon>Pseudomonadota</taxon>
        <taxon>Betaproteobacteria</taxon>
        <taxon>Burkholderiales</taxon>
        <taxon>Burkholderiaceae</taxon>
        <taxon>Cupriavidus</taxon>
    </lineage>
</organism>
<dbReference type="RefSeq" id="WP_130392942.1">
    <property type="nucleotide sequence ID" value="NZ_SGXM01000006.1"/>
</dbReference>
<dbReference type="AlphaFoldDB" id="A0A4V2FG50"/>